<proteinExistence type="predicted"/>
<sequence>MFSLVAVLMPAKSVSIVWRQAIGVQYSARNHRLTCKRTTLVEHVHADDIIVKTLQKVDSPPRREP</sequence>
<protein>
    <submittedName>
        <fullName evidence="1">Uncharacterized protein</fullName>
    </submittedName>
</protein>
<reference evidence="1" key="1">
    <citation type="journal article" date="2019" name="bioRxiv">
        <title>The Genome of the Zebra Mussel, Dreissena polymorpha: A Resource for Invasive Species Research.</title>
        <authorList>
            <person name="McCartney M.A."/>
            <person name="Auch B."/>
            <person name="Kono T."/>
            <person name="Mallez S."/>
            <person name="Zhang Y."/>
            <person name="Obille A."/>
            <person name="Becker A."/>
            <person name="Abrahante J.E."/>
            <person name="Garbe J."/>
            <person name="Badalamenti J.P."/>
            <person name="Herman A."/>
            <person name="Mangelson H."/>
            <person name="Liachko I."/>
            <person name="Sullivan S."/>
            <person name="Sone E.D."/>
            <person name="Koren S."/>
            <person name="Silverstein K.A.T."/>
            <person name="Beckman K.B."/>
            <person name="Gohl D.M."/>
        </authorList>
    </citation>
    <scope>NUCLEOTIDE SEQUENCE</scope>
    <source>
        <strain evidence="1">Duluth1</strain>
        <tissue evidence="1">Whole animal</tissue>
    </source>
</reference>
<dbReference type="Proteomes" id="UP000828390">
    <property type="component" value="Unassembled WGS sequence"/>
</dbReference>
<evidence type="ECO:0000313" key="1">
    <source>
        <dbReference type="EMBL" id="KAH3875831.1"/>
    </source>
</evidence>
<organism evidence="1 2">
    <name type="scientific">Dreissena polymorpha</name>
    <name type="common">Zebra mussel</name>
    <name type="synonym">Mytilus polymorpha</name>
    <dbReference type="NCBI Taxonomy" id="45954"/>
    <lineage>
        <taxon>Eukaryota</taxon>
        <taxon>Metazoa</taxon>
        <taxon>Spiralia</taxon>
        <taxon>Lophotrochozoa</taxon>
        <taxon>Mollusca</taxon>
        <taxon>Bivalvia</taxon>
        <taxon>Autobranchia</taxon>
        <taxon>Heteroconchia</taxon>
        <taxon>Euheterodonta</taxon>
        <taxon>Imparidentia</taxon>
        <taxon>Neoheterodontei</taxon>
        <taxon>Myida</taxon>
        <taxon>Dreissenoidea</taxon>
        <taxon>Dreissenidae</taxon>
        <taxon>Dreissena</taxon>
    </lineage>
</organism>
<accession>A0A9D4MIB2</accession>
<dbReference type="EMBL" id="JAIWYP010000002">
    <property type="protein sequence ID" value="KAH3875831.1"/>
    <property type="molecule type" value="Genomic_DNA"/>
</dbReference>
<reference evidence="1" key="2">
    <citation type="submission" date="2020-11" db="EMBL/GenBank/DDBJ databases">
        <authorList>
            <person name="McCartney M.A."/>
            <person name="Auch B."/>
            <person name="Kono T."/>
            <person name="Mallez S."/>
            <person name="Becker A."/>
            <person name="Gohl D.M."/>
            <person name="Silverstein K.A.T."/>
            <person name="Koren S."/>
            <person name="Bechman K.B."/>
            <person name="Herman A."/>
            <person name="Abrahante J.E."/>
            <person name="Garbe J."/>
        </authorList>
    </citation>
    <scope>NUCLEOTIDE SEQUENCE</scope>
    <source>
        <strain evidence="1">Duluth1</strain>
        <tissue evidence="1">Whole animal</tissue>
    </source>
</reference>
<evidence type="ECO:0000313" key="2">
    <source>
        <dbReference type="Proteomes" id="UP000828390"/>
    </source>
</evidence>
<dbReference type="AlphaFoldDB" id="A0A9D4MIB2"/>
<comment type="caution">
    <text evidence="1">The sequence shown here is derived from an EMBL/GenBank/DDBJ whole genome shotgun (WGS) entry which is preliminary data.</text>
</comment>
<keyword evidence="2" id="KW-1185">Reference proteome</keyword>
<name>A0A9D4MIB2_DREPO</name>
<gene>
    <name evidence="1" type="ORF">DPMN_039110</name>
</gene>